<dbReference type="Proteomes" id="UP001196413">
    <property type="component" value="Unassembled WGS sequence"/>
</dbReference>
<name>A0AAD5MCM9_PARTN</name>
<evidence type="ECO:0000313" key="2">
    <source>
        <dbReference type="EMBL" id="KAJ1345469.1"/>
    </source>
</evidence>
<accession>A0AAD5MCM9</accession>
<keyword evidence="3" id="KW-1185">Reference proteome</keyword>
<protein>
    <submittedName>
        <fullName evidence="2">Uncharacterized protein</fullName>
    </submittedName>
</protein>
<proteinExistence type="predicted"/>
<evidence type="ECO:0000256" key="1">
    <source>
        <dbReference type="SAM" id="MobiDB-lite"/>
    </source>
</evidence>
<reference evidence="2" key="1">
    <citation type="submission" date="2021-06" db="EMBL/GenBank/DDBJ databases">
        <title>Parelaphostrongylus tenuis whole genome reference sequence.</title>
        <authorList>
            <person name="Garwood T.J."/>
            <person name="Larsen P.A."/>
            <person name="Fountain-Jones N.M."/>
            <person name="Garbe J.R."/>
            <person name="Macchietto M.G."/>
            <person name="Kania S.A."/>
            <person name="Gerhold R.W."/>
            <person name="Richards J.E."/>
            <person name="Wolf T.M."/>
        </authorList>
    </citation>
    <scope>NUCLEOTIDE SEQUENCE</scope>
    <source>
        <strain evidence="2">MNPRO001-30</strain>
        <tissue evidence="2">Meninges</tissue>
    </source>
</reference>
<organism evidence="2 3">
    <name type="scientific">Parelaphostrongylus tenuis</name>
    <name type="common">Meningeal worm</name>
    <dbReference type="NCBI Taxonomy" id="148309"/>
    <lineage>
        <taxon>Eukaryota</taxon>
        <taxon>Metazoa</taxon>
        <taxon>Ecdysozoa</taxon>
        <taxon>Nematoda</taxon>
        <taxon>Chromadorea</taxon>
        <taxon>Rhabditida</taxon>
        <taxon>Rhabditina</taxon>
        <taxon>Rhabditomorpha</taxon>
        <taxon>Strongyloidea</taxon>
        <taxon>Metastrongylidae</taxon>
        <taxon>Parelaphostrongylus</taxon>
    </lineage>
</organism>
<comment type="caution">
    <text evidence="2">The sequence shown here is derived from an EMBL/GenBank/DDBJ whole genome shotgun (WGS) entry which is preliminary data.</text>
</comment>
<feature type="region of interest" description="Disordered" evidence="1">
    <location>
        <begin position="1"/>
        <end position="35"/>
    </location>
</feature>
<dbReference type="AlphaFoldDB" id="A0AAD5MCM9"/>
<evidence type="ECO:0000313" key="3">
    <source>
        <dbReference type="Proteomes" id="UP001196413"/>
    </source>
</evidence>
<dbReference type="EMBL" id="JAHQIW010000002">
    <property type="protein sequence ID" value="KAJ1345469.1"/>
    <property type="molecule type" value="Genomic_DNA"/>
</dbReference>
<gene>
    <name evidence="2" type="ORF">KIN20_000012</name>
</gene>
<sequence>MRQTRTASKSDADPSSDDSVEVNVSLKGPPSSDRSYERKFVIARANGLTNSSLYRVCHPKNGSPCLYRISEKTLRRGKVSCRSFRFQ</sequence>